<dbReference type="Pfam" id="PF00072">
    <property type="entry name" value="Response_reg"/>
    <property type="match status" value="1"/>
</dbReference>
<feature type="DNA-binding region" description="OmpR/PhoB-type" evidence="7">
    <location>
        <begin position="139"/>
        <end position="236"/>
    </location>
</feature>
<feature type="domain" description="OmpR/PhoB-type" evidence="9">
    <location>
        <begin position="139"/>
        <end position="236"/>
    </location>
</feature>
<evidence type="ECO:0000256" key="1">
    <source>
        <dbReference type="ARBA" id="ARBA00022553"/>
    </source>
</evidence>
<evidence type="ECO:0000313" key="11">
    <source>
        <dbReference type="Proteomes" id="UP000576393"/>
    </source>
</evidence>
<dbReference type="InterPro" id="IPR011006">
    <property type="entry name" value="CheY-like_superfamily"/>
</dbReference>
<evidence type="ECO:0000256" key="3">
    <source>
        <dbReference type="ARBA" id="ARBA00023015"/>
    </source>
</evidence>
<dbReference type="GO" id="GO:0000156">
    <property type="term" value="F:phosphorelay response regulator activity"/>
    <property type="evidence" value="ECO:0007669"/>
    <property type="project" value="TreeGrafter"/>
</dbReference>
<dbReference type="InterPro" id="IPR039420">
    <property type="entry name" value="WalR-like"/>
</dbReference>
<evidence type="ECO:0000313" key="10">
    <source>
        <dbReference type="EMBL" id="NYF42560.1"/>
    </source>
</evidence>
<dbReference type="AlphaFoldDB" id="A0A852V353"/>
<dbReference type="InterPro" id="IPR016032">
    <property type="entry name" value="Sig_transdc_resp-reg_C-effctor"/>
</dbReference>
<proteinExistence type="predicted"/>
<name>A0A852V353_9ACTN</name>
<dbReference type="RefSeq" id="WP_179825231.1">
    <property type="nucleotide sequence ID" value="NZ_JACCCO010000002.1"/>
</dbReference>
<evidence type="ECO:0000256" key="4">
    <source>
        <dbReference type="ARBA" id="ARBA00023125"/>
    </source>
</evidence>
<keyword evidence="11" id="KW-1185">Reference proteome</keyword>
<gene>
    <name evidence="10" type="ORF">HDA43_004761</name>
</gene>
<dbReference type="GO" id="GO:0000976">
    <property type="term" value="F:transcription cis-regulatory region binding"/>
    <property type="evidence" value="ECO:0007669"/>
    <property type="project" value="TreeGrafter"/>
</dbReference>
<evidence type="ECO:0000259" key="8">
    <source>
        <dbReference type="PROSITE" id="PS50110"/>
    </source>
</evidence>
<dbReference type="PANTHER" id="PTHR48111:SF1">
    <property type="entry name" value="TWO-COMPONENT RESPONSE REGULATOR ORR33"/>
    <property type="match status" value="1"/>
</dbReference>
<sequence>MTQPQTTPEVNGGSRTAPLLLVADPETSLVQGLADALEREGVEVAGVTDGAQALLQAGALQPDVVLVSASLPVIGAVEFVRAVRLARAVPVLLGVGEGHAEQAVQALAAGATACVARPYRVPELLPLVQGAFSGEPGGRRTLVVGRVELDVHAYLVRVDGRAVHLPLREFELLHYLMRNTHRTVTREQIMRHVWNSTETTSTNTIAVHVKRLRARLGDTDDRLIQTVRGVGYRLVDRAAQDRSVGTP</sequence>
<comment type="caution">
    <text evidence="10">The sequence shown here is derived from an EMBL/GenBank/DDBJ whole genome shotgun (WGS) entry which is preliminary data.</text>
</comment>
<dbReference type="GO" id="GO:0032993">
    <property type="term" value="C:protein-DNA complex"/>
    <property type="evidence" value="ECO:0007669"/>
    <property type="project" value="TreeGrafter"/>
</dbReference>
<dbReference type="GO" id="GO:0005829">
    <property type="term" value="C:cytosol"/>
    <property type="evidence" value="ECO:0007669"/>
    <property type="project" value="TreeGrafter"/>
</dbReference>
<dbReference type="PROSITE" id="PS50110">
    <property type="entry name" value="RESPONSE_REGULATORY"/>
    <property type="match status" value="1"/>
</dbReference>
<keyword evidence="3" id="KW-0805">Transcription regulation</keyword>
<comment type="caution">
    <text evidence="6">Lacks conserved residue(s) required for the propagation of feature annotation.</text>
</comment>
<dbReference type="SMART" id="SM00862">
    <property type="entry name" value="Trans_reg_C"/>
    <property type="match status" value="1"/>
</dbReference>
<dbReference type="InterPro" id="IPR036388">
    <property type="entry name" value="WH-like_DNA-bd_sf"/>
</dbReference>
<evidence type="ECO:0000256" key="2">
    <source>
        <dbReference type="ARBA" id="ARBA00023012"/>
    </source>
</evidence>
<dbReference type="Pfam" id="PF00486">
    <property type="entry name" value="Trans_reg_C"/>
    <property type="match status" value="1"/>
</dbReference>
<dbReference type="Proteomes" id="UP000576393">
    <property type="component" value="Unassembled WGS sequence"/>
</dbReference>
<dbReference type="Gene3D" id="1.10.10.10">
    <property type="entry name" value="Winged helix-like DNA-binding domain superfamily/Winged helix DNA-binding domain"/>
    <property type="match status" value="1"/>
</dbReference>
<keyword evidence="5" id="KW-0804">Transcription</keyword>
<dbReference type="CDD" id="cd00383">
    <property type="entry name" value="trans_reg_C"/>
    <property type="match status" value="1"/>
</dbReference>
<feature type="domain" description="Response regulatory" evidence="8">
    <location>
        <begin position="19"/>
        <end position="132"/>
    </location>
</feature>
<dbReference type="InterPro" id="IPR001789">
    <property type="entry name" value="Sig_transdc_resp-reg_receiver"/>
</dbReference>
<evidence type="ECO:0000256" key="6">
    <source>
        <dbReference type="PROSITE-ProRule" id="PRU00169"/>
    </source>
</evidence>
<dbReference type="PANTHER" id="PTHR48111">
    <property type="entry name" value="REGULATOR OF RPOS"/>
    <property type="match status" value="1"/>
</dbReference>
<keyword evidence="2" id="KW-0902">Two-component regulatory system</keyword>
<dbReference type="InterPro" id="IPR001867">
    <property type="entry name" value="OmpR/PhoB-type_DNA-bd"/>
</dbReference>
<evidence type="ECO:0000259" key="9">
    <source>
        <dbReference type="PROSITE" id="PS51755"/>
    </source>
</evidence>
<dbReference type="CDD" id="cd00156">
    <property type="entry name" value="REC"/>
    <property type="match status" value="1"/>
</dbReference>
<dbReference type="SUPFAM" id="SSF46894">
    <property type="entry name" value="C-terminal effector domain of the bipartite response regulators"/>
    <property type="match status" value="1"/>
</dbReference>
<dbReference type="Gene3D" id="3.40.50.2300">
    <property type="match status" value="1"/>
</dbReference>
<evidence type="ECO:0000256" key="5">
    <source>
        <dbReference type="ARBA" id="ARBA00023163"/>
    </source>
</evidence>
<dbReference type="GO" id="GO:0006355">
    <property type="term" value="P:regulation of DNA-templated transcription"/>
    <property type="evidence" value="ECO:0007669"/>
    <property type="project" value="InterPro"/>
</dbReference>
<keyword evidence="1" id="KW-0597">Phosphoprotein</keyword>
<reference evidence="10 11" key="1">
    <citation type="submission" date="2020-07" db="EMBL/GenBank/DDBJ databases">
        <title>Sequencing the genomes of 1000 actinobacteria strains.</title>
        <authorList>
            <person name="Klenk H.-P."/>
        </authorList>
    </citation>
    <scope>NUCLEOTIDE SEQUENCE [LARGE SCALE GENOMIC DNA]</scope>
    <source>
        <strain evidence="10 11">DSM 45763</strain>
    </source>
</reference>
<evidence type="ECO:0000256" key="7">
    <source>
        <dbReference type="PROSITE-ProRule" id="PRU01091"/>
    </source>
</evidence>
<accession>A0A852V353</accession>
<dbReference type="SMART" id="SM00448">
    <property type="entry name" value="REC"/>
    <property type="match status" value="1"/>
</dbReference>
<keyword evidence="4 7" id="KW-0238">DNA-binding</keyword>
<dbReference type="EMBL" id="JACCCO010000002">
    <property type="protein sequence ID" value="NYF42560.1"/>
    <property type="molecule type" value="Genomic_DNA"/>
</dbReference>
<dbReference type="SUPFAM" id="SSF52172">
    <property type="entry name" value="CheY-like"/>
    <property type="match status" value="1"/>
</dbReference>
<protein>
    <submittedName>
        <fullName evidence="10">DNA-binding response OmpR family regulator</fullName>
    </submittedName>
</protein>
<organism evidence="10 11">
    <name type="scientific">Streptosporangium sandarakinum</name>
    <dbReference type="NCBI Taxonomy" id="1260955"/>
    <lineage>
        <taxon>Bacteria</taxon>
        <taxon>Bacillati</taxon>
        <taxon>Actinomycetota</taxon>
        <taxon>Actinomycetes</taxon>
        <taxon>Streptosporangiales</taxon>
        <taxon>Streptosporangiaceae</taxon>
        <taxon>Streptosporangium</taxon>
    </lineage>
</organism>
<dbReference type="PROSITE" id="PS51755">
    <property type="entry name" value="OMPR_PHOB"/>
    <property type="match status" value="1"/>
</dbReference>